<feature type="region of interest" description="Disordered" evidence="1">
    <location>
        <begin position="1"/>
        <end position="83"/>
    </location>
</feature>
<organism evidence="2 3">
    <name type="scientific">Stylosanthes scabra</name>
    <dbReference type="NCBI Taxonomy" id="79078"/>
    <lineage>
        <taxon>Eukaryota</taxon>
        <taxon>Viridiplantae</taxon>
        <taxon>Streptophyta</taxon>
        <taxon>Embryophyta</taxon>
        <taxon>Tracheophyta</taxon>
        <taxon>Spermatophyta</taxon>
        <taxon>Magnoliopsida</taxon>
        <taxon>eudicotyledons</taxon>
        <taxon>Gunneridae</taxon>
        <taxon>Pentapetalae</taxon>
        <taxon>rosids</taxon>
        <taxon>fabids</taxon>
        <taxon>Fabales</taxon>
        <taxon>Fabaceae</taxon>
        <taxon>Papilionoideae</taxon>
        <taxon>50 kb inversion clade</taxon>
        <taxon>dalbergioids sensu lato</taxon>
        <taxon>Dalbergieae</taxon>
        <taxon>Pterocarpus clade</taxon>
        <taxon>Stylosanthes</taxon>
    </lineage>
</organism>
<proteinExistence type="predicted"/>
<accession>A0ABU6WK63</accession>
<dbReference type="Proteomes" id="UP001341840">
    <property type="component" value="Unassembled WGS sequence"/>
</dbReference>
<reference evidence="2 3" key="1">
    <citation type="journal article" date="2023" name="Plants (Basel)">
        <title>Bridging the Gap: Combining Genomics and Transcriptomics Approaches to Understand Stylosanthes scabra, an Orphan Legume from the Brazilian Caatinga.</title>
        <authorList>
            <person name="Ferreira-Neto J.R.C."/>
            <person name="da Silva M.D."/>
            <person name="Binneck E."/>
            <person name="de Melo N.F."/>
            <person name="da Silva R.H."/>
            <person name="de Melo A.L.T.M."/>
            <person name="Pandolfi V."/>
            <person name="Bustamante F.O."/>
            <person name="Brasileiro-Vidal A.C."/>
            <person name="Benko-Iseppon A.M."/>
        </authorList>
    </citation>
    <scope>NUCLEOTIDE SEQUENCE [LARGE SCALE GENOMIC DNA]</scope>
    <source>
        <tissue evidence="2">Leaves</tissue>
    </source>
</reference>
<evidence type="ECO:0000313" key="2">
    <source>
        <dbReference type="EMBL" id="MED6185709.1"/>
    </source>
</evidence>
<name>A0ABU6WK63_9FABA</name>
<evidence type="ECO:0000313" key="3">
    <source>
        <dbReference type="Proteomes" id="UP001341840"/>
    </source>
</evidence>
<keyword evidence="3" id="KW-1185">Reference proteome</keyword>
<sequence length="116" mass="12432">MADSFSDFKVSPDSVVIHHGTGSGKDEIRMANGNGYPWDGGEAVDQKLDPGGASTEAGTTGETAAQLVQDPRSGAHRIPSIEKQHHGKCLLWRHGFDMKAATDRIEPSELRSGYVV</sequence>
<gene>
    <name evidence="2" type="ORF">PIB30_059670</name>
</gene>
<evidence type="ECO:0000256" key="1">
    <source>
        <dbReference type="SAM" id="MobiDB-lite"/>
    </source>
</evidence>
<comment type="caution">
    <text evidence="2">The sequence shown here is derived from an EMBL/GenBank/DDBJ whole genome shotgun (WGS) entry which is preliminary data.</text>
</comment>
<protein>
    <submittedName>
        <fullName evidence="2">Uncharacterized protein</fullName>
    </submittedName>
</protein>
<dbReference type="EMBL" id="JASCZI010181759">
    <property type="protein sequence ID" value="MED6185709.1"/>
    <property type="molecule type" value="Genomic_DNA"/>
</dbReference>
<feature type="compositionally biased region" description="Low complexity" evidence="1">
    <location>
        <begin position="51"/>
        <end position="65"/>
    </location>
</feature>